<dbReference type="Pfam" id="PF00443">
    <property type="entry name" value="UCH"/>
    <property type="match status" value="1"/>
</dbReference>
<sequence>MGATLQLLAGDQIVSKSQEEFIEKHKEQSFLATPQDDSSIVEVRPQIEELEGVVNTLLSIKDQKTEVQPSKIMKIVNRHNRSFEVGRKQDAHECLDILLNIFAKLPKSQQVFMGACSPRQTCFVCDDQTQCDIEEFNGLTLPVAPTINEAMKQYFEDEILDGQNKVYCERCQNKTKTGRVRPILLFPSTLFLIMMRYGLEKKNCRPINIERKLYIPDQLSVDGENASYTLQGIVIHQGRNCHSGHYTALVRDDNDGDDDWVYCDDEVVCRVRDSYLNTNIIKENCYILRYILSSHQKKLEIRQETLSSDTKDPDFSKNSYLDKKTRKETLSNFCQ</sequence>
<dbReference type="InterPro" id="IPR001394">
    <property type="entry name" value="Peptidase_C19_UCH"/>
</dbReference>
<evidence type="ECO:0000256" key="9">
    <source>
        <dbReference type="ARBA" id="ARBA00041300"/>
    </source>
</evidence>
<dbReference type="GO" id="GO:0016579">
    <property type="term" value="P:protein deubiquitination"/>
    <property type="evidence" value="ECO:0007669"/>
    <property type="project" value="InterPro"/>
</dbReference>
<evidence type="ECO:0000256" key="12">
    <source>
        <dbReference type="ARBA" id="ARBA00043009"/>
    </source>
</evidence>
<dbReference type="AlphaFoldDB" id="A0A913XX20"/>
<evidence type="ECO:0000313" key="15">
    <source>
        <dbReference type="Proteomes" id="UP000887567"/>
    </source>
</evidence>
<dbReference type="InterPro" id="IPR028889">
    <property type="entry name" value="USP"/>
</dbReference>
<dbReference type="CDD" id="cd02257">
    <property type="entry name" value="Peptidase_C19"/>
    <property type="match status" value="1"/>
</dbReference>
<evidence type="ECO:0000256" key="5">
    <source>
        <dbReference type="ARBA" id="ARBA00022786"/>
    </source>
</evidence>
<evidence type="ECO:0000256" key="2">
    <source>
        <dbReference type="ARBA" id="ARBA00009085"/>
    </source>
</evidence>
<dbReference type="EnsemblMetazoa" id="XM_021055572.2">
    <property type="protein sequence ID" value="XP_020911231.1"/>
    <property type="gene ID" value="LOC110248997"/>
</dbReference>
<keyword evidence="4" id="KW-0645">Protease</keyword>
<dbReference type="GO" id="GO:0004843">
    <property type="term" value="F:cysteine-type deubiquitinase activity"/>
    <property type="evidence" value="ECO:0007669"/>
    <property type="project" value="UniProtKB-EC"/>
</dbReference>
<dbReference type="PANTHER" id="PTHR24006:SF758">
    <property type="entry name" value="UBIQUITIN CARBOXYL-TERMINAL HYDROLASE 36"/>
    <property type="match status" value="1"/>
</dbReference>
<dbReference type="GeneID" id="110248997"/>
<dbReference type="PROSITE" id="PS50235">
    <property type="entry name" value="USP_3"/>
    <property type="match status" value="1"/>
</dbReference>
<proteinExistence type="inferred from homology"/>
<keyword evidence="6" id="KW-0378">Hydrolase</keyword>
<dbReference type="PANTHER" id="PTHR24006">
    <property type="entry name" value="UBIQUITIN CARBOXYL-TERMINAL HYDROLASE"/>
    <property type="match status" value="1"/>
</dbReference>
<evidence type="ECO:0000256" key="6">
    <source>
        <dbReference type="ARBA" id="ARBA00022801"/>
    </source>
</evidence>
<name>A0A913XX20_EXADI</name>
<organism evidence="14 15">
    <name type="scientific">Exaiptasia diaphana</name>
    <name type="common">Tropical sea anemone</name>
    <name type="synonym">Aiptasia pulchella</name>
    <dbReference type="NCBI Taxonomy" id="2652724"/>
    <lineage>
        <taxon>Eukaryota</taxon>
        <taxon>Metazoa</taxon>
        <taxon>Cnidaria</taxon>
        <taxon>Anthozoa</taxon>
        <taxon>Hexacorallia</taxon>
        <taxon>Actiniaria</taxon>
        <taxon>Aiptasiidae</taxon>
        <taxon>Exaiptasia</taxon>
    </lineage>
</organism>
<protein>
    <recommendedName>
        <fullName evidence="8">Ubiquitin carboxyl-terminal hydrolase 36</fullName>
        <ecNumber evidence="3">3.4.19.12</ecNumber>
    </recommendedName>
    <alternativeName>
        <fullName evidence="11">Deubiquitinating enzyme 36</fullName>
    </alternativeName>
    <alternativeName>
        <fullName evidence="10">Protein scrawny</fullName>
    </alternativeName>
    <alternativeName>
        <fullName evidence="9">Ubiquitin thioesterase 36</fullName>
    </alternativeName>
    <alternativeName>
        <fullName evidence="12">Ubiquitin-specific-processing protease 36</fullName>
    </alternativeName>
</protein>
<dbReference type="GO" id="GO:0006508">
    <property type="term" value="P:proteolysis"/>
    <property type="evidence" value="ECO:0007669"/>
    <property type="project" value="UniProtKB-KW"/>
</dbReference>
<reference evidence="14" key="1">
    <citation type="submission" date="2022-11" db="UniProtKB">
        <authorList>
            <consortium name="EnsemblMetazoa"/>
        </authorList>
    </citation>
    <scope>IDENTIFICATION</scope>
</reference>
<evidence type="ECO:0000256" key="11">
    <source>
        <dbReference type="ARBA" id="ARBA00042420"/>
    </source>
</evidence>
<dbReference type="InterPro" id="IPR050164">
    <property type="entry name" value="Peptidase_C19"/>
</dbReference>
<feature type="domain" description="USP" evidence="13">
    <location>
        <begin position="1"/>
        <end position="293"/>
    </location>
</feature>
<evidence type="ECO:0000256" key="8">
    <source>
        <dbReference type="ARBA" id="ARBA00039432"/>
    </source>
</evidence>
<comment type="similarity">
    <text evidence="2">Belongs to the peptidase C19 family.</text>
</comment>
<keyword evidence="7" id="KW-0788">Thiol protease</keyword>
<dbReference type="InterPro" id="IPR038765">
    <property type="entry name" value="Papain-like_cys_pep_sf"/>
</dbReference>
<comment type="catalytic activity">
    <reaction evidence="1">
        <text>Thiol-dependent hydrolysis of ester, thioester, amide, peptide and isopeptide bonds formed by the C-terminal Gly of ubiquitin (a 76-residue protein attached to proteins as an intracellular targeting signal).</text>
        <dbReference type="EC" id="3.4.19.12"/>
    </reaction>
</comment>
<evidence type="ECO:0000256" key="7">
    <source>
        <dbReference type="ARBA" id="ARBA00022807"/>
    </source>
</evidence>
<evidence type="ECO:0000256" key="3">
    <source>
        <dbReference type="ARBA" id="ARBA00012759"/>
    </source>
</evidence>
<dbReference type="PROSITE" id="PS00973">
    <property type="entry name" value="USP_2"/>
    <property type="match status" value="1"/>
</dbReference>
<evidence type="ECO:0000256" key="4">
    <source>
        <dbReference type="ARBA" id="ARBA00022670"/>
    </source>
</evidence>
<evidence type="ECO:0000256" key="1">
    <source>
        <dbReference type="ARBA" id="ARBA00000707"/>
    </source>
</evidence>
<evidence type="ECO:0000256" key="10">
    <source>
        <dbReference type="ARBA" id="ARBA00042154"/>
    </source>
</evidence>
<keyword evidence="15" id="KW-1185">Reference proteome</keyword>
<dbReference type="KEGG" id="epa:110248997"/>
<evidence type="ECO:0000259" key="13">
    <source>
        <dbReference type="PROSITE" id="PS50235"/>
    </source>
</evidence>
<dbReference type="RefSeq" id="XP_020911230.1">
    <property type="nucleotide sequence ID" value="XM_021055571.2"/>
</dbReference>
<dbReference type="EnsemblMetazoa" id="XM_021055571.2">
    <property type="protein sequence ID" value="XP_020911230.1"/>
    <property type="gene ID" value="LOC110248997"/>
</dbReference>
<dbReference type="SUPFAM" id="SSF54001">
    <property type="entry name" value="Cysteine proteinases"/>
    <property type="match status" value="1"/>
</dbReference>
<dbReference type="RefSeq" id="XP_020911231.1">
    <property type="nucleotide sequence ID" value="XM_021055572.2"/>
</dbReference>
<accession>A0A913XX20</accession>
<dbReference type="GO" id="GO:0005829">
    <property type="term" value="C:cytosol"/>
    <property type="evidence" value="ECO:0007669"/>
    <property type="project" value="TreeGrafter"/>
</dbReference>
<evidence type="ECO:0000313" key="14">
    <source>
        <dbReference type="EnsemblMetazoa" id="XP_020911230.1"/>
    </source>
</evidence>
<keyword evidence="5" id="KW-0833">Ubl conjugation pathway</keyword>
<dbReference type="InterPro" id="IPR018200">
    <property type="entry name" value="USP_CS"/>
</dbReference>
<dbReference type="Proteomes" id="UP000887567">
    <property type="component" value="Unplaced"/>
</dbReference>
<dbReference type="OrthoDB" id="292964at2759"/>
<dbReference type="EC" id="3.4.19.12" evidence="3"/>
<dbReference type="Gene3D" id="3.90.70.10">
    <property type="entry name" value="Cysteine proteinases"/>
    <property type="match status" value="1"/>
</dbReference>
<dbReference type="GO" id="GO:0005634">
    <property type="term" value="C:nucleus"/>
    <property type="evidence" value="ECO:0007669"/>
    <property type="project" value="TreeGrafter"/>
</dbReference>